<gene>
    <name evidence="7" type="ORF">Cpa01nite_20770</name>
</gene>
<comment type="subcellular location">
    <subcellularLocation>
        <location evidence="1">Membrane</location>
        <topology evidence="1">Multi-pass membrane protein</topology>
    </subcellularLocation>
</comment>
<feature type="transmembrane region" description="Helical" evidence="5">
    <location>
        <begin position="110"/>
        <end position="132"/>
    </location>
</feature>
<dbReference type="EMBL" id="BONO01000014">
    <property type="protein sequence ID" value="GIG36696.1"/>
    <property type="molecule type" value="Genomic_DNA"/>
</dbReference>
<evidence type="ECO:0000256" key="3">
    <source>
        <dbReference type="ARBA" id="ARBA00022989"/>
    </source>
</evidence>
<feature type="transmembrane region" description="Helical" evidence="5">
    <location>
        <begin position="171"/>
        <end position="192"/>
    </location>
</feature>
<feature type="transmembrane region" description="Helical" evidence="5">
    <location>
        <begin position="265"/>
        <end position="285"/>
    </location>
</feature>
<feature type="transmembrane region" description="Helical" evidence="5">
    <location>
        <begin position="74"/>
        <end position="98"/>
    </location>
</feature>
<feature type="domain" description="Sodium/calcium exchanger membrane region" evidence="6">
    <location>
        <begin position="45"/>
        <end position="195"/>
    </location>
</feature>
<evidence type="ECO:0000256" key="4">
    <source>
        <dbReference type="ARBA" id="ARBA00023136"/>
    </source>
</evidence>
<organism evidence="7 8">
    <name type="scientific">Cellulomonas pakistanensis</name>
    <dbReference type="NCBI Taxonomy" id="992287"/>
    <lineage>
        <taxon>Bacteria</taxon>
        <taxon>Bacillati</taxon>
        <taxon>Actinomycetota</taxon>
        <taxon>Actinomycetes</taxon>
        <taxon>Micrococcales</taxon>
        <taxon>Cellulomonadaceae</taxon>
        <taxon>Cellulomonas</taxon>
    </lineage>
</organism>
<reference evidence="7" key="1">
    <citation type="submission" date="2021-01" db="EMBL/GenBank/DDBJ databases">
        <title>Whole genome shotgun sequence of Cellulomonas pakistanensis NBRC 110800.</title>
        <authorList>
            <person name="Komaki H."/>
            <person name="Tamura T."/>
        </authorList>
    </citation>
    <scope>NUCLEOTIDE SEQUENCE</scope>
    <source>
        <strain evidence="7">NBRC 110800</strain>
    </source>
</reference>
<feature type="transmembrane region" description="Helical" evidence="5">
    <location>
        <begin position="144"/>
        <end position="165"/>
    </location>
</feature>
<evidence type="ECO:0000256" key="2">
    <source>
        <dbReference type="ARBA" id="ARBA00022692"/>
    </source>
</evidence>
<dbReference type="RefSeq" id="WP_203668715.1">
    <property type="nucleotide sequence ID" value="NZ_BONO01000014.1"/>
</dbReference>
<evidence type="ECO:0000259" key="6">
    <source>
        <dbReference type="Pfam" id="PF01699"/>
    </source>
</evidence>
<evidence type="ECO:0000256" key="1">
    <source>
        <dbReference type="ARBA" id="ARBA00004141"/>
    </source>
</evidence>
<evidence type="ECO:0000313" key="8">
    <source>
        <dbReference type="Proteomes" id="UP000642125"/>
    </source>
</evidence>
<evidence type="ECO:0000256" key="5">
    <source>
        <dbReference type="SAM" id="Phobius"/>
    </source>
</evidence>
<keyword evidence="8" id="KW-1185">Reference proteome</keyword>
<evidence type="ECO:0000313" key="7">
    <source>
        <dbReference type="EMBL" id="GIG36696.1"/>
    </source>
</evidence>
<protein>
    <submittedName>
        <fullName evidence="7">Calcium:proton antiporter</fullName>
    </submittedName>
</protein>
<accession>A0A919P9W6</accession>
<feature type="domain" description="Sodium/calcium exchanger membrane region" evidence="6">
    <location>
        <begin position="240"/>
        <end position="380"/>
    </location>
</feature>
<dbReference type="InterPro" id="IPR004837">
    <property type="entry name" value="NaCa_Exmemb"/>
</dbReference>
<dbReference type="GO" id="GO:0015385">
    <property type="term" value="F:sodium:proton antiporter activity"/>
    <property type="evidence" value="ECO:0007669"/>
    <property type="project" value="TreeGrafter"/>
</dbReference>
<feature type="transmembrane region" description="Helical" evidence="5">
    <location>
        <begin position="236"/>
        <end position="253"/>
    </location>
</feature>
<dbReference type="PANTHER" id="PTHR37958:SF1">
    <property type="entry name" value="SODIUM-POTASSIUM_PROTON ANTIPORTER CHAA"/>
    <property type="match status" value="1"/>
</dbReference>
<feature type="transmembrane region" description="Helical" evidence="5">
    <location>
        <begin position="306"/>
        <end position="327"/>
    </location>
</feature>
<keyword evidence="2 5" id="KW-0812">Transmembrane</keyword>
<dbReference type="PANTHER" id="PTHR37958">
    <property type="entry name" value="SODIUM-POTASSIUM/PROTON ANTIPORTER CHAA"/>
    <property type="match status" value="1"/>
</dbReference>
<name>A0A919P9W6_9CELL</name>
<feature type="transmembrane region" description="Helical" evidence="5">
    <location>
        <begin position="339"/>
        <end position="356"/>
    </location>
</feature>
<dbReference type="GO" id="GO:0005886">
    <property type="term" value="C:plasma membrane"/>
    <property type="evidence" value="ECO:0007669"/>
    <property type="project" value="TreeGrafter"/>
</dbReference>
<dbReference type="InterPro" id="IPR052946">
    <property type="entry name" value="Alkaline_pH_Ca-Antiporter"/>
</dbReference>
<proteinExistence type="predicted"/>
<feature type="transmembrane region" description="Helical" evidence="5">
    <location>
        <begin position="363"/>
        <end position="381"/>
    </location>
</feature>
<dbReference type="Pfam" id="PF01699">
    <property type="entry name" value="Na_Ca_ex"/>
    <property type="match status" value="2"/>
</dbReference>
<keyword evidence="4 5" id="KW-0472">Membrane</keyword>
<keyword evidence="3 5" id="KW-1133">Transmembrane helix</keyword>
<dbReference type="Proteomes" id="UP000642125">
    <property type="component" value="Unassembled WGS sequence"/>
</dbReference>
<dbReference type="GO" id="GO:0015386">
    <property type="term" value="F:potassium:proton antiporter activity"/>
    <property type="evidence" value="ECO:0007669"/>
    <property type="project" value="TreeGrafter"/>
</dbReference>
<comment type="caution">
    <text evidence="7">The sequence shown here is derived from an EMBL/GenBank/DDBJ whole genome shotgun (WGS) entry which is preliminary data.</text>
</comment>
<feature type="transmembrane region" description="Helical" evidence="5">
    <location>
        <begin position="40"/>
        <end position="62"/>
    </location>
</feature>
<sequence length="382" mass="39117">MARTAVRFVAPSDVVRIVLGWGAVAALLLLGPVLEPPVPAVGLVSALVVVVAVITVCAFGVVKQAEALAHRLGDPYGSLVLTLSIVLIEVVLIAAVMLGPGEHGTIARDSVMAVSMIILNLVIGLCLLVGGLRHGGLAHNRTGTSAYLAMLVVLAGLAFGLPAVIGSDGAYTAGQAVPVVVLTLALYGFFLLRQTGAQAGDFREVDERVAPRPRAGKVGGSAEPVAAVLRRHRTEVLVRVGLLVVTVLPIVLLSHDMATLLDDGLGRLGAPVALAGVLIAMIVFLPESITAVRAALAGEVQRVSNLCHGALVSTVGLTIPAVLVIGLGTGQTVLLAESPANVLMLGITLLLSVTTFSSRRVTAVHGAVHLVVFAVYGLVLFA</sequence>
<dbReference type="AlphaFoldDB" id="A0A919P9W6"/>
<feature type="transmembrane region" description="Helical" evidence="5">
    <location>
        <begin position="14"/>
        <end position="34"/>
    </location>
</feature>